<gene>
    <name evidence="4" type="ORF">PRVXH_001221</name>
</gene>
<dbReference type="PIRSF" id="PIRSF016184">
    <property type="entry name" value="PhzC_PhzF"/>
    <property type="match status" value="1"/>
</dbReference>
<evidence type="ECO:0000256" key="1">
    <source>
        <dbReference type="ARBA" id="ARBA00008270"/>
    </source>
</evidence>
<comment type="similarity">
    <text evidence="1">Belongs to the PhzF family.</text>
</comment>
<protein>
    <submittedName>
        <fullName evidence="4">PhzF family phenazine biosynthesis protein</fullName>
    </submittedName>
</protein>
<dbReference type="GO" id="GO:0005737">
    <property type="term" value="C:cytoplasm"/>
    <property type="evidence" value="ECO:0007669"/>
    <property type="project" value="TreeGrafter"/>
</dbReference>
<dbReference type="NCBIfam" id="TIGR00654">
    <property type="entry name" value="PhzF_family"/>
    <property type="match status" value="1"/>
</dbReference>
<keyword evidence="2" id="KW-0413">Isomerase</keyword>
<dbReference type="Gene3D" id="3.10.310.10">
    <property type="entry name" value="Diaminopimelate Epimerase, Chain A, domain 1"/>
    <property type="match status" value="2"/>
</dbReference>
<dbReference type="GO" id="GO:0016853">
    <property type="term" value="F:isomerase activity"/>
    <property type="evidence" value="ECO:0007669"/>
    <property type="project" value="UniProtKB-KW"/>
</dbReference>
<dbReference type="InterPro" id="IPR003719">
    <property type="entry name" value="Phenazine_PhzF-like"/>
</dbReference>
<name>A0AAU8HWV4_9FIRM</name>
<dbReference type="SUPFAM" id="SSF54506">
    <property type="entry name" value="Diaminopimelate epimerase-like"/>
    <property type="match status" value="1"/>
</dbReference>
<evidence type="ECO:0000256" key="3">
    <source>
        <dbReference type="PIRSR" id="PIRSR016184-1"/>
    </source>
</evidence>
<organism evidence="4">
    <name type="scientific">Proteinivorax hydrogeniformans</name>
    <dbReference type="NCBI Taxonomy" id="1826727"/>
    <lineage>
        <taxon>Bacteria</taxon>
        <taxon>Bacillati</taxon>
        <taxon>Bacillota</taxon>
        <taxon>Clostridia</taxon>
        <taxon>Eubacteriales</taxon>
        <taxon>Proteinivoracaceae</taxon>
        <taxon>Proteinivorax</taxon>
    </lineage>
</organism>
<evidence type="ECO:0000256" key="2">
    <source>
        <dbReference type="ARBA" id="ARBA00023235"/>
    </source>
</evidence>
<reference evidence="4" key="2">
    <citation type="submission" date="2024-06" db="EMBL/GenBank/DDBJ databases">
        <authorList>
            <person name="Petrova K.O."/>
            <person name="Toshchakov S.V."/>
            <person name="Boltjanskaja Y.V."/>
            <person name="Kevbrin V.V."/>
        </authorList>
    </citation>
    <scope>NUCLEOTIDE SEQUENCE</scope>
    <source>
        <strain evidence="4">Z-710</strain>
    </source>
</reference>
<dbReference type="Pfam" id="PF02567">
    <property type="entry name" value="PhzC-PhzF"/>
    <property type="match status" value="1"/>
</dbReference>
<dbReference type="AlphaFoldDB" id="A0AAU8HWV4"/>
<accession>A0AAU8HWV4</accession>
<feature type="active site" evidence="3">
    <location>
        <position position="45"/>
    </location>
</feature>
<sequence>MTKIHRLSAFAAEENGGNPAGVVLDADNLTEQQMKNIAAEVGYSETAFVSQSQSADFKVRFFTPTSEVDLCGHATIATFNLLRDLKIVLPNQTYTQQTKAGILKLKIDEQEVYMEQTKPKYLETINPEDMLSCFDNLQALVAENLPIQIISTGLREIFLPIKNLKALYNLKPHLKEISQVSKNFKVVGVHAFTTETLHKSSAHTRNFAPLYGINEESATGTANGALACYLNKHLTSNIESYTFEQGYSMEKPSMIKALIKVQNDTIYEVHVGGGAIKITKF</sequence>
<dbReference type="PANTHER" id="PTHR13774">
    <property type="entry name" value="PHENAZINE BIOSYNTHESIS PROTEIN"/>
    <property type="match status" value="1"/>
</dbReference>
<dbReference type="RefSeq" id="WP_353894418.1">
    <property type="nucleotide sequence ID" value="NZ_CP159485.1"/>
</dbReference>
<reference evidence="4" key="1">
    <citation type="journal article" date="2018" name="Antonie Van Leeuwenhoek">
        <title>Proteinivorax hydrogeniformans sp. nov., an anaerobic, haloalkaliphilic bacterium fermenting proteinaceous compounds with high hydrogen production.</title>
        <authorList>
            <person name="Boltyanskaya Y."/>
            <person name="Detkova E."/>
            <person name="Pimenov N."/>
            <person name="Kevbrin V."/>
        </authorList>
    </citation>
    <scope>NUCLEOTIDE SEQUENCE</scope>
    <source>
        <strain evidence="4">Z-710</strain>
    </source>
</reference>
<proteinExistence type="inferred from homology"/>
<evidence type="ECO:0000313" key="4">
    <source>
        <dbReference type="EMBL" id="XCI29871.1"/>
    </source>
</evidence>
<dbReference type="EMBL" id="CP159485">
    <property type="protein sequence ID" value="XCI29871.1"/>
    <property type="molecule type" value="Genomic_DNA"/>
</dbReference>
<dbReference type="PANTHER" id="PTHR13774:SF39">
    <property type="entry name" value="BIOSYNTHESIS PROTEIN, PUTATIVE-RELATED"/>
    <property type="match status" value="1"/>
</dbReference>